<dbReference type="Proteomes" id="UP000676336">
    <property type="component" value="Unassembled WGS sequence"/>
</dbReference>
<evidence type="ECO:0000313" key="4">
    <source>
        <dbReference type="EMBL" id="CAF1650746.1"/>
    </source>
</evidence>
<feature type="domain" description="DDE-1" evidence="2">
    <location>
        <begin position="211"/>
        <end position="348"/>
    </location>
</feature>
<dbReference type="InterPro" id="IPR004875">
    <property type="entry name" value="DDE_SF_endonuclease_dom"/>
</dbReference>
<dbReference type="EMBL" id="CAJNOW010016521">
    <property type="protein sequence ID" value="CAF1650746.1"/>
    <property type="molecule type" value="Genomic_DNA"/>
</dbReference>
<sequence length="741" mass="83535">MVRNYIRKRNSSTNNEDELLNAIEKIKVGEWTYKEAFENTKIPKGTLAARISRGSSGQIGRPTALTYEEEIYLVKLIETMQDWGELCSYQDVMKYSTEYVKLMNLTSRFKSGAPTKEWYYTFVKRWSQKLTLMKSVRLEKSRAGLTQEIVDGWFTKLYSVLKKLNLLDKPANIFNGDESGFGDDPGKKVVLVKRGTKYANQVHGGTGKSHTTVLLTISADGTCLPPYIIYKSLRLYDQWCPKNVIPGAVFNGTESGWIDEDCFYDYLLKLFIPKTQHIPRPLLLILDNHSTHLSIKTAKLAIQHHIHILCFPAHGTHILQPLDVYTFKYVKTQWRSLLWEFNQSSRNKTLEKSDFVRLFAKLYDYALLPAHCSPSFAKAGIYPYDPRIIRKEKLIKNGTNASTTTTNTGSLVRSVSVELNDPASTEYLTTTSRTTTKRNKLVKCPSAPNLNLDTFHANFDHGRSANFDTSNLPQQVTATCNNAQLVNNSSNHSTQALTQASMESTNLCQSSISFANLTESPSNASTAESTNCLSLSNSVEKENNSLSAIEKIVEKYFTQTKKITNKKRLISREFGTSVTDLDELALTSIKKKKTKVNKTTTTKRKSSKKQTTADDSLSVLNSEHNNQSSNNEHAVNMINQPVNNSIISRNLLTEHVSSSSNHLITSNQTTTLQTLKNVTSTYMQPCHQCSRGILPWETTYNCDQCNGVICWQCIGFSNGSSFTCYSCCNSDLYQPHVQWQL</sequence>
<dbReference type="EMBL" id="CAJNOV010002360">
    <property type="protein sequence ID" value="CAF1100806.1"/>
    <property type="molecule type" value="Genomic_DNA"/>
</dbReference>
<dbReference type="PANTHER" id="PTHR19303:SF57">
    <property type="entry name" value="HTH CENPB-TYPE DOMAIN-CONTAINING PROTEIN"/>
    <property type="match status" value="1"/>
</dbReference>
<dbReference type="GO" id="GO:0003677">
    <property type="term" value="F:DNA binding"/>
    <property type="evidence" value="ECO:0007669"/>
    <property type="project" value="TreeGrafter"/>
</dbReference>
<evidence type="ECO:0000313" key="9">
    <source>
        <dbReference type="Proteomes" id="UP000663824"/>
    </source>
</evidence>
<dbReference type="Proteomes" id="UP000681720">
    <property type="component" value="Unassembled WGS sequence"/>
</dbReference>
<protein>
    <recommendedName>
        <fullName evidence="2">DDE-1 domain-containing protein</fullName>
    </recommendedName>
</protein>
<feature type="compositionally biased region" description="Low complexity" evidence="1">
    <location>
        <begin position="621"/>
        <end position="630"/>
    </location>
</feature>
<dbReference type="Gene3D" id="3.30.420.10">
    <property type="entry name" value="Ribonuclease H-like superfamily/Ribonuclease H"/>
    <property type="match status" value="1"/>
</dbReference>
<evidence type="ECO:0000313" key="5">
    <source>
        <dbReference type="EMBL" id="CAF2194367.1"/>
    </source>
</evidence>
<dbReference type="Proteomes" id="UP000663834">
    <property type="component" value="Unassembled WGS sequence"/>
</dbReference>
<dbReference type="EMBL" id="CAJOBI010009065">
    <property type="protein sequence ID" value="CAF4128884.1"/>
    <property type="molecule type" value="Genomic_DNA"/>
</dbReference>
<evidence type="ECO:0000256" key="1">
    <source>
        <dbReference type="SAM" id="MobiDB-lite"/>
    </source>
</evidence>
<dbReference type="Proteomes" id="UP000681967">
    <property type="component" value="Unassembled WGS sequence"/>
</dbReference>
<feature type="region of interest" description="Disordered" evidence="1">
    <location>
        <begin position="593"/>
        <end position="630"/>
    </location>
</feature>
<dbReference type="InterPro" id="IPR036397">
    <property type="entry name" value="RNaseH_sf"/>
</dbReference>
<dbReference type="EMBL" id="CAJNRE010019369">
    <property type="protein sequence ID" value="CAF2194367.1"/>
    <property type="molecule type" value="Genomic_DNA"/>
</dbReference>
<dbReference type="Proteomes" id="UP000663824">
    <property type="component" value="Unassembled WGS sequence"/>
</dbReference>
<dbReference type="PANTHER" id="PTHR19303">
    <property type="entry name" value="TRANSPOSON"/>
    <property type="match status" value="1"/>
</dbReference>
<dbReference type="EMBL" id="CAJOBJ010039436">
    <property type="protein sequence ID" value="CAF4318213.1"/>
    <property type="molecule type" value="Genomic_DNA"/>
</dbReference>
<dbReference type="EMBL" id="CAJOBH010060314">
    <property type="protein sequence ID" value="CAF4421381.1"/>
    <property type="molecule type" value="Genomic_DNA"/>
</dbReference>
<dbReference type="InterPro" id="IPR050863">
    <property type="entry name" value="CenT-Element_Derived"/>
</dbReference>
<name>A0A816Z7Q5_9BILA</name>
<dbReference type="OrthoDB" id="10072016at2759"/>
<proteinExistence type="predicted"/>
<dbReference type="AlphaFoldDB" id="A0A816Z7Q5"/>
<comment type="caution">
    <text evidence="5">The sequence shown here is derived from an EMBL/GenBank/DDBJ whole genome shotgun (WGS) entry which is preliminary data.</text>
</comment>
<dbReference type="Pfam" id="PF03184">
    <property type="entry name" value="DDE_1"/>
    <property type="match status" value="1"/>
</dbReference>
<dbReference type="GO" id="GO:0005634">
    <property type="term" value="C:nucleus"/>
    <property type="evidence" value="ECO:0007669"/>
    <property type="project" value="TreeGrafter"/>
</dbReference>
<organism evidence="5 9">
    <name type="scientific">Rotaria magnacalcarata</name>
    <dbReference type="NCBI Taxonomy" id="392030"/>
    <lineage>
        <taxon>Eukaryota</taxon>
        <taxon>Metazoa</taxon>
        <taxon>Spiralia</taxon>
        <taxon>Gnathifera</taxon>
        <taxon>Rotifera</taxon>
        <taxon>Eurotatoria</taxon>
        <taxon>Bdelloidea</taxon>
        <taxon>Philodinida</taxon>
        <taxon>Philodinidae</taxon>
        <taxon>Rotaria</taxon>
    </lineage>
</organism>
<reference evidence="5" key="1">
    <citation type="submission" date="2021-02" db="EMBL/GenBank/DDBJ databases">
        <authorList>
            <person name="Nowell W R."/>
        </authorList>
    </citation>
    <scope>NUCLEOTIDE SEQUENCE</scope>
</reference>
<evidence type="ECO:0000313" key="3">
    <source>
        <dbReference type="EMBL" id="CAF1100806.1"/>
    </source>
</evidence>
<evidence type="ECO:0000259" key="2">
    <source>
        <dbReference type="Pfam" id="PF03184"/>
    </source>
</evidence>
<gene>
    <name evidence="8" type="ORF">BYL167_LOCUS32478</name>
    <name evidence="3" type="ORF">CJN711_LOCUS7142</name>
    <name evidence="7" type="ORF">GIL414_LOCUS26592</name>
    <name evidence="4" type="ORF">KQP761_LOCUS29933</name>
    <name evidence="5" type="ORF">MBJ925_LOCUS35045</name>
    <name evidence="6" type="ORF">SMN809_LOCUS18662</name>
</gene>
<evidence type="ECO:0000313" key="8">
    <source>
        <dbReference type="EMBL" id="CAF4421381.1"/>
    </source>
</evidence>
<evidence type="ECO:0000313" key="7">
    <source>
        <dbReference type="EMBL" id="CAF4318213.1"/>
    </source>
</evidence>
<dbReference type="Proteomes" id="UP000663855">
    <property type="component" value="Unassembled WGS sequence"/>
</dbReference>
<feature type="compositionally biased region" description="Basic residues" evidence="1">
    <location>
        <begin position="593"/>
        <end position="608"/>
    </location>
</feature>
<accession>A0A816Z7Q5</accession>
<evidence type="ECO:0000313" key="6">
    <source>
        <dbReference type="EMBL" id="CAF4128884.1"/>
    </source>
</evidence>